<dbReference type="RefSeq" id="WP_222922015.1">
    <property type="nucleotide sequence ID" value="NZ_CP082286.1"/>
</dbReference>
<dbReference type="InterPro" id="IPR000086">
    <property type="entry name" value="NUDIX_hydrolase_dom"/>
</dbReference>
<comment type="caution">
    <text evidence="3">The sequence shown here is derived from an EMBL/GenBank/DDBJ whole genome shotgun (WGS) entry which is preliminary data.</text>
</comment>
<name>A0ABD5MGM4_9EURY</name>
<reference evidence="3" key="1">
    <citation type="submission" date="2024-09" db="EMBL/GenBank/DDBJ databases">
        <authorList>
            <person name="Sun Q."/>
        </authorList>
    </citation>
    <scope>NUCLEOTIDE SEQUENCE [LARGE SCALE GENOMIC DNA]</scope>
    <source>
        <strain evidence="3">JCM 31273</strain>
    </source>
</reference>
<dbReference type="SUPFAM" id="SSF55811">
    <property type="entry name" value="Nudix"/>
    <property type="match status" value="1"/>
</dbReference>
<dbReference type="AlphaFoldDB" id="A0ABD5MGM4"/>
<sequence length="170" mass="18666">MITVAGDYCPLCGAELDRVVVEGRERRRCPECDRVVWQNSKPVASVVVRDGDEVLLGKREVDPNRGLWGVPGGNLEHDEHPAAGVARELREETGVRVDPADLRLFDVDHTTKERRSVVGIRYVVDRAATAGEPTARDETSAARLAPLGWFREHGGISPFDRALLAAVFDG</sequence>
<organism evidence="3 4">
    <name type="scientific">Halobaculum roseum</name>
    <dbReference type="NCBI Taxonomy" id="2175149"/>
    <lineage>
        <taxon>Archaea</taxon>
        <taxon>Methanobacteriati</taxon>
        <taxon>Methanobacteriota</taxon>
        <taxon>Stenosarchaea group</taxon>
        <taxon>Halobacteria</taxon>
        <taxon>Halobacteriales</taxon>
        <taxon>Haloferacaceae</taxon>
        <taxon>Halobaculum</taxon>
    </lineage>
</organism>
<feature type="domain" description="Nudix hydrolase" evidence="2">
    <location>
        <begin position="39"/>
        <end position="169"/>
    </location>
</feature>
<evidence type="ECO:0000313" key="4">
    <source>
        <dbReference type="Proteomes" id="UP001589595"/>
    </source>
</evidence>
<dbReference type="InterPro" id="IPR015797">
    <property type="entry name" value="NUDIX_hydrolase-like_dom_sf"/>
</dbReference>
<evidence type="ECO:0000313" key="3">
    <source>
        <dbReference type="EMBL" id="MFB9822934.1"/>
    </source>
</evidence>
<dbReference type="Proteomes" id="UP001589595">
    <property type="component" value="Unassembled WGS sequence"/>
</dbReference>
<dbReference type="CDD" id="cd02883">
    <property type="entry name" value="NUDIX_Hydrolase"/>
    <property type="match status" value="1"/>
</dbReference>
<evidence type="ECO:0000256" key="1">
    <source>
        <dbReference type="ARBA" id="ARBA00022801"/>
    </source>
</evidence>
<protein>
    <submittedName>
        <fullName evidence="3">NUDIX domain-containing protein</fullName>
    </submittedName>
</protein>
<keyword evidence="4" id="KW-1185">Reference proteome</keyword>
<dbReference type="PROSITE" id="PS00893">
    <property type="entry name" value="NUDIX_BOX"/>
    <property type="match status" value="1"/>
</dbReference>
<dbReference type="Pfam" id="PF00293">
    <property type="entry name" value="NUDIX"/>
    <property type="match status" value="1"/>
</dbReference>
<gene>
    <name evidence="3" type="ORF">ACFFOL_01865</name>
</gene>
<dbReference type="Gene3D" id="3.90.79.10">
    <property type="entry name" value="Nucleoside Triphosphate Pyrophosphohydrolase"/>
    <property type="match status" value="1"/>
</dbReference>
<dbReference type="GeneID" id="67212267"/>
<dbReference type="EMBL" id="JBHMAJ010000001">
    <property type="protein sequence ID" value="MFB9822934.1"/>
    <property type="molecule type" value="Genomic_DNA"/>
</dbReference>
<dbReference type="PANTHER" id="PTHR43222:SF2">
    <property type="entry name" value="NUDIX HYDROLASE 23, CHLOROPLASTIC"/>
    <property type="match status" value="1"/>
</dbReference>
<dbReference type="InterPro" id="IPR020084">
    <property type="entry name" value="NUDIX_hydrolase_CS"/>
</dbReference>
<dbReference type="PROSITE" id="PS51462">
    <property type="entry name" value="NUDIX"/>
    <property type="match status" value="1"/>
</dbReference>
<dbReference type="GO" id="GO:0016787">
    <property type="term" value="F:hydrolase activity"/>
    <property type="evidence" value="ECO:0007669"/>
    <property type="project" value="UniProtKB-KW"/>
</dbReference>
<proteinExistence type="predicted"/>
<keyword evidence="1" id="KW-0378">Hydrolase</keyword>
<dbReference type="PANTHER" id="PTHR43222">
    <property type="entry name" value="NUDIX HYDROLASE 23"/>
    <property type="match status" value="1"/>
</dbReference>
<accession>A0ABD5MGM4</accession>
<evidence type="ECO:0000259" key="2">
    <source>
        <dbReference type="PROSITE" id="PS51462"/>
    </source>
</evidence>